<keyword evidence="1" id="KW-1133">Transmembrane helix</keyword>
<evidence type="ECO:0000256" key="1">
    <source>
        <dbReference type="SAM" id="Phobius"/>
    </source>
</evidence>
<keyword evidence="1" id="KW-0812">Transmembrane</keyword>
<dbReference type="EMBL" id="BAAAGS010000115">
    <property type="protein sequence ID" value="GAA0564918.1"/>
    <property type="molecule type" value="Genomic_DNA"/>
</dbReference>
<name>A0ABP3PJS7_SACER</name>
<gene>
    <name evidence="2" type="ORF">GCM10009533_70980</name>
</gene>
<evidence type="ECO:0000313" key="2">
    <source>
        <dbReference type="EMBL" id="GAA0564918.1"/>
    </source>
</evidence>
<accession>A0ABP3PJS7</accession>
<organism evidence="2 3">
    <name type="scientific">Saccharopolyspora erythraea</name>
    <name type="common">Streptomyces erythraeus</name>
    <dbReference type="NCBI Taxonomy" id="1836"/>
    <lineage>
        <taxon>Bacteria</taxon>
        <taxon>Bacillati</taxon>
        <taxon>Actinomycetota</taxon>
        <taxon>Actinomycetes</taxon>
        <taxon>Pseudonocardiales</taxon>
        <taxon>Pseudonocardiaceae</taxon>
        <taxon>Saccharopolyspora</taxon>
    </lineage>
</organism>
<protein>
    <submittedName>
        <fullName evidence="2">Uncharacterized protein</fullName>
    </submittedName>
</protein>
<evidence type="ECO:0000313" key="3">
    <source>
        <dbReference type="Proteomes" id="UP001500729"/>
    </source>
</evidence>
<proteinExistence type="predicted"/>
<dbReference type="RefSeq" id="WP_009950079.1">
    <property type="nucleotide sequence ID" value="NZ_BAAAGS010000115.1"/>
</dbReference>
<keyword evidence="1" id="KW-0472">Membrane</keyword>
<reference evidence="3" key="1">
    <citation type="journal article" date="2019" name="Int. J. Syst. Evol. Microbiol.">
        <title>The Global Catalogue of Microorganisms (GCM) 10K type strain sequencing project: providing services to taxonomists for standard genome sequencing and annotation.</title>
        <authorList>
            <consortium name="The Broad Institute Genomics Platform"/>
            <consortium name="The Broad Institute Genome Sequencing Center for Infectious Disease"/>
            <person name="Wu L."/>
            <person name="Ma J."/>
        </authorList>
    </citation>
    <scope>NUCLEOTIDE SEQUENCE [LARGE SCALE GENOMIC DNA]</scope>
    <source>
        <strain evidence="3">JCM 10303</strain>
    </source>
</reference>
<comment type="caution">
    <text evidence="2">The sequence shown here is derived from an EMBL/GenBank/DDBJ whole genome shotgun (WGS) entry which is preliminary data.</text>
</comment>
<dbReference type="Proteomes" id="UP001500729">
    <property type="component" value="Unassembled WGS sequence"/>
</dbReference>
<sequence>MPAEQVDELVRTVTTAAHHTFVDGMHVVFAVAAGVAVVAGLIALFIRRPEPQPENGRTPARV</sequence>
<feature type="transmembrane region" description="Helical" evidence="1">
    <location>
        <begin position="27"/>
        <end position="46"/>
    </location>
</feature>
<keyword evidence="3" id="KW-1185">Reference proteome</keyword>